<dbReference type="InterPro" id="IPR032675">
    <property type="entry name" value="LRR_dom_sf"/>
</dbReference>
<sequence>MELPQELIDAIVDAIVAEGGLAQDPWMIDNSVDLLETLRSCALVAHAFVRPCQTYLFHGLILTDNEGISPEALSAIFTASPHLASYARALYFEHRAVDAHLESILNILASLTNLARIDIYPSTGDVSLWATYPEPLRASFSAIFALPSIQHITLCYLWFEDASELQTLLSESTGLKTLGLCSVAFAALERGEGPKMPPAVSSPRVVLNSLQVYFLLAEHIEDIIQTFTTVDITRLRSLYLHNTPMKSLLKVAGPTIRDLKIRAYYSDIFLPETVDAVALETVDATALAGAHLLRSLDLQLPFLQTLNKLVHLFGSLVHLALLQTVNITVSQKTYPGPAEWLELDRLLGELPALRDVHVYSGEPHEEALLRSWMPVLAGRDVLRIRPSVPD</sequence>
<proteinExistence type="predicted"/>
<dbReference type="EMBL" id="JARJCN010000006">
    <property type="protein sequence ID" value="KAJ7099911.1"/>
    <property type="molecule type" value="Genomic_DNA"/>
</dbReference>
<keyword evidence="2" id="KW-1185">Reference proteome</keyword>
<gene>
    <name evidence="1" type="ORF">B0H15DRAFT_796652</name>
</gene>
<dbReference type="SUPFAM" id="SSF52047">
    <property type="entry name" value="RNI-like"/>
    <property type="match status" value="1"/>
</dbReference>
<evidence type="ECO:0000313" key="2">
    <source>
        <dbReference type="Proteomes" id="UP001222325"/>
    </source>
</evidence>
<organism evidence="1 2">
    <name type="scientific">Mycena belliarum</name>
    <dbReference type="NCBI Taxonomy" id="1033014"/>
    <lineage>
        <taxon>Eukaryota</taxon>
        <taxon>Fungi</taxon>
        <taxon>Dikarya</taxon>
        <taxon>Basidiomycota</taxon>
        <taxon>Agaricomycotina</taxon>
        <taxon>Agaricomycetes</taxon>
        <taxon>Agaricomycetidae</taxon>
        <taxon>Agaricales</taxon>
        <taxon>Marasmiineae</taxon>
        <taxon>Mycenaceae</taxon>
        <taxon>Mycena</taxon>
    </lineage>
</organism>
<dbReference type="Gene3D" id="3.80.10.10">
    <property type="entry name" value="Ribonuclease Inhibitor"/>
    <property type="match status" value="1"/>
</dbReference>
<comment type="caution">
    <text evidence="1">The sequence shown here is derived from an EMBL/GenBank/DDBJ whole genome shotgun (WGS) entry which is preliminary data.</text>
</comment>
<dbReference type="AlphaFoldDB" id="A0AAD6XU32"/>
<protein>
    <submittedName>
        <fullName evidence="1">Uncharacterized protein</fullName>
    </submittedName>
</protein>
<reference evidence="1" key="1">
    <citation type="submission" date="2023-03" db="EMBL/GenBank/DDBJ databases">
        <title>Massive genome expansion in bonnet fungi (Mycena s.s.) driven by repeated elements and novel gene families across ecological guilds.</title>
        <authorList>
            <consortium name="Lawrence Berkeley National Laboratory"/>
            <person name="Harder C.B."/>
            <person name="Miyauchi S."/>
            <person name="Viragh M."/>
            <person name="Kuo A."/>
            <person name="Thoen E."/>
            <person name="Andreopoulos B."/>
            <person name="Lu D."/>
            <person name="Skrede I."/>
            <person name="Drula E."/>
            <person name="Henrissat B."/>
            <person name="Morin E."/>
            <person name="Kohler A."/>
            <person name="Barry K."/>
            <person name="LaButti K."/>
            <person name="Morin E."/>
            <person name="Salamov A."/>
            <person name="Lipzen A."/>
            <person name="Mereny Z."/>
            <person name="Hegedus B."/>
            <person name="Baldrian P."/>
            <person name="Stursova M."/>
            <person name="Weitz H."/>
            <person name="Taylor A."/>
            <person name="Grigoriev I.V."/>
            <person name="Nagy L.G."/>
            <person name="Martin F."/>
            <person name="Kauserud H."/>
        </authorList>
    </citation>
    <scope>NUCLEOTIDE SEQUENCE</scope>
    <source>
        <strain evidence="1">CBHHK173m</strain>
    </source>
</reference>
<name>A0AAD6XU32_9AGAR</name>
<accession>A0AAD6XU32</accession>
<evidence type="ECO:0000313" key="1">
    <source>
        <dbReference type="EMBL" id="KAJ7099911.1"/>
    </source>
</evidence>
<dbReference type="Proteomes" id="UP001222325">
    <property type="component" value="Unassembled WGS sequence"/>
</dbReference>